<evidence type="ECO:0000256" key="7">
    <source>
        <dbReference type="ARBA" id="ARBA00022798"/>
    </source>
</evidence>
<evidence type="ECO:0000256" key="2">
    <source>
        <dbReference type="ARBA" id="ARBA00005189"/>
    </source>
</evidence>
<dbReference type="InterPro" id="IPR004255">
    <property type="entry name" value="O-acyltransferase_WSD1_N"/>
</dbReference>
<evidence type="ECO:0000259" key="13">
    <source>
        <dbReference type="Pfam" id="PF06974"/>
    </source>
</evidence>
<sequence length="500" mass="54273">MRRLSSFDTQFLAAEDGRTHTHVVQLTVVEGTTYDGRPVTLETVRSVIAERIHLLPLFTMTLRTVPFDLDYPVLVEDPAFDLDDHLWEMALPSPGTDEQLGDLVARVASRPLDRGRPLWEVYVVRDLAEGRVAVLTKISHALVDGVSGLELLSTLLDVAPEGRDVEPPDQPRELPAPPSDLSLLARGVASLPRQQVRMLSALPATLRHLDQLPTMRTLPGTGPLTRAADAVYGLITRDRDGAILERPTGPGPEVSFGGRISAHRRFAFGTLDLDTVKAVKDTKPGLTVNDVVVAVTAGAVRRRLLARGDSVTEPLVAYVPISVRTPGTGFGNHIASLIAEIPTDEPDPVARLERSHATMQSAKTRHRATPATLLTDANHTVPPALFGRVARAISFTAANGLIDPAFNLTVSNLPGSRIPLHLAGARVVSQHPVNLVFNGHGLAVTLLSYQDRLDFGLTVDRDNFPDVWHLAADLEAALAELAEAVGVPTRRTRRAPRRRR</sequence>
<dbReference type="InterPro" id="IPR014292">
    <property type="entry name" value="Acyl_transf_WS/DGAT"/>
</dbReference>
<dbReference type="NCBIfam" id="TIGR02946">
    <property type="entry name" value="acyl_WS_DGAT"/>
    <property type="match status" value="1"/>
</dbReference>
<dbReference type="InterPro" id="IPR009721">
    <property type="entry name" value="O-acyltransferase_WSD1_C"/>
</dbReference>
<organism evidence="14 15">
    <name type="scientific">Nocardioides aestuarii</name>
    <dbReference type="NCBI Taxonomy" id="252231"/>
    <lineage>
        <taxon>Bacteria</taxon>
        <taxon>Bacillati</taxon>
        <taxon>Actinomycetota</taxon>
        <taxon>Actinomycetes</taxon>
        <taxon>Propionibacteriales</taxon>
        <taxon>Nocardioidaceae</taxon>
        <taxon>Nocardioides</taxon>
    </lineage>
</organism>
<evidence type="ECO:0000256" key="8">
    <source>
        <dbReference type="ARBA" id="ARBA00023098"/>
    </source>
</evidence>
<gene>
    <name evidence="14" type="ORF">ACFSDE_11550</name>
</gene>
<dbReference type="Pfam" id="PF03007">
    <property type="entry name" value="WS_DGAT_cat"/>
    <property type="match status" value="1"/>
</dbReference>
<dbReference type="InterPro" id="IPR045034">
    <property type="entry name" value="O-acyltransferase_WSD1-like"/>
</dbReference>
<comment type="catalytic activity">
    <reaction evidence="10 11">
        <text>an acyl-CoA + a 1,2-diacyl-sn-glycerol = a triacyl-sn-glycerol + CoA</text>
        <dbReference type="Rhea" id="RHEA:10868"/>
        <dbReference type="ChEBI" id="CHEBI:17815"/>
        <dbReference type="ChEBI" id="CHEBI:57287"/>
        <dbReference type="ChEBI" id="CHEBI:58342"/>
        <dbReference type="ChEBI" id="CHEBI:64615"/>
        <dbReference type="EC" id="2.3.1.20"/>
    </reaction>
</comment>
<dbReference type="SUPFAM" id="SSF52777">
    <property type="entry name" value="CoA-dependent acyltransferases"/>
    <property type="match status" value="1"/>
</dbReference>
<comment type="caution">
    <text evidence="14">The sequence shown here is derived from an EMBL/GenBank/DDBJ whole genome shotgun (WGS) entry which is preliminary data.</text>
</comment>
<keyword evidence="8 11" id="KW-0443">Lipid metabolism</keyword>
<keyword evidence="6 11" id="KW-0808">Transferase</keyword>
<dbReference type="Proteomes" id="UP001597351">
    <property type="component" value="Unassembled WGS sequence"/>
</dbReference>
<comment type="pathway">
    <text evidence="1 11">Glycerolipid metabolism; triacylglycerol biosynthesis.</text>
</comment>
<accession>A0ABW4TQU7</accession>
<keyword evidence="5 11" id="KW-0444">Lipid biosynthesis</keyword>
<evidence type="ECO:0000256" key="11">
    <source>
        <dbReference type="RuleBase" id="RU361241"/>
    </source>
</evidence>
<keyword evidence="15" id="KW-1185">Reference proteome</keyword>
<evidence type="ECO:0000256" key="5">
    <source>
        <dbReference type="ARBA" id="ARBA00022516"/>
    </source>
</evidence>
<dbReference type="Pfam" id="PF06974">
    <property type="entry name" value="WS_DGAT_C"/>
    <property type="match status" value="1"/>
</dbReference>
<dbReference type="PANTHER" id="PTHR31650">
    <property type="entry name" value="O-ACYLTRANSFERASE (WSD1-LIKE) FAMILY PROTEIN"/>
    <property type="match status" value="1"/>
</dbReference>
<evidence type="ECO:0000256" key="4">
    <source>
        <dbReference type="ARBA" id="ARBA00013244"/>
    </source>
</evidence>
<evidence type="ECO:0000256" key="1">
    <source>
        <dbReference type="ARBA" id="ARBA00004771"/>
    </source>
</evidence>
<comment type="similarity">
    <text evidence="3 11">Belongs to the long-chain O-acyltransferase family.</text>
</comment>
<evidence type="ECO:0000259" key="12">
    <source>
        <dbReference type="Pfam" id="PF03007"/>
    </source>
</evidence>
<comment type="pathway">
    <text evidence="2">Lipid metabolism.</text>
</comment>
<dbReference type="PANTHER" id="PTHR31650:SF1">
    <property type="entry name" value="WAX ESTER SYNTHASE_DIACYLGLYCEROL ACYLTRANSFERASE 4-RELATED"/>
    <property type="match status" value="1"/>
</dbReference>
<keyword evidence="9 11" id="KW-0012">Acyltransferase</keyword>
<name>A0ABW4TQU7_9ACTN</name>
<feature type="domain" description="O-acyltransferase WSD1 C-terminal" evidence="13">
    <location>
        <begin position="331"/>
        <end position="481"/>
    </location>
</feature>
<dbReference type="RefSeq" id="WP_343918518.1">
    <property type="nucleotide sequence ID" value="NZ_BAAAJT010000002.1"/>
</dbReference>
<dbReference type="EMBL" id="JBHUGD010000003">
    <property type="protein sequence ID" value="MFD1947426.1"/>
    <property type="molecule type" value="Genomic_DNA"/>
</dbReference>
<reference evidence="15" key="1">
    <citation type="journal article" date="2019" name="Int. J. Syst. Evol. Microbiol.">
        <title>The Global Catalogue of Microorganisms (GCM) 10K type strain sequencing project: providing services to taxonomists for standard genome sequencing and annotation.</title>
        <authorList>
            <consortium name="The Broad Institute Genomics Platform"/>
            <consortium name="The Broad Institute Genome Sequencing Center for Infectious Disease"/>
            <person name="Wu L."/>
            <person name="Ma J."/>
        </authorList>
    </citation>
    <scope>NUCLEOTIDE SEQUENCE [LARGE SCALE GENOMIC DNA]</scope>
    <source>
        <strain evidence="15">CGMCC 1.12477</strain>
    </source>
</reference>
<dbReference type="Gene3D" id="3.30.559.10">
    <property type="entry name" value="Chloramphenicol acetyltransferase-like domain"/>
    <property type="match status" value="1"/>
</dbReference>
<keyword evidence="7 11" id="KW-0319">Glycerol metabolism</keyword>
<protein>
    <recommendedName>
        <fullName evidence="4 11">Diacylglycerol O-acyltransferase</fullName>
        <ecNumber evidence="4 11">2.3.1.20</ecNumber>
    </recommendedName>
</protein>
<evidence type="ECO:0000256" key="10">
    <source>
        <dbReference type="ARBA" id="ARBA00048109"/>
    </source>
</evidence>
<evidence type="ECO:0000256" key="3">
    <source>
        <dbReference type="ARBA" id="ARBA00009587"/>
    </source>
</evidence>
<feature type="domain" description="O-acyltransferase WSD1-like N-terminal" evidence="12">
    <location>
        <begin position="4"/>
        <end position="292"/>
    </location>
</feature>
<proteinExistence type="inferred from homology"/>
<dbReference type="EC" id="2.3.1.20" evidence="4 11"/>
<evidence type="ECO:0000313" key="15">
    <source>
        <dbReference type="Proteomes" id="UP001597351"/>
    </source>
</evidence>
<evidence type="ECO:0000256" key="9">
    <source>
        <dbReference type="ARBA" id="ARBA00023315"/>
    </source>
</evidence>
<evidence type="ECO:0000256" key="6">
    <source>
        <dbReference type="ARBA" id="ARBA00022679"/>
    </source>
</evidence>
<dbReference type="InterPro" id="IPR023213">
    <property type="entry name" value="CAT-like_dom_sf"/>
</dbReference>
<evidence type="ECO:0000313" key="14">
    <source>
        <dbReference type="EMBL" id="MFD1947426.1"/>
    </source>
</evidence>